<evidence type="ECO:0000313" key="1">
    <source>
        <dbReference type="EMBL" id="KAJ8665486.1"/>
    </source>
</evidence>
<dbReference type="Proteomes" id="UP001239111">
    <property type="component" value="Chromosome 4"/>
</dbReference>
<keyword evidence="2" id="KW-1185">Reference proteome</keyword>
<comment type="caution">
    <text evidence="1">The sequence shown here is derived from an EMBL/GenBank/DDBJ whole genome shotgun (WGS) entry which is preliminary data.</text>
</comment>
<gene>
    <name evidence="1" type="ORF">QAD02_007148</name>
</gene>
<evidence type="ECO:0000313" key="2">
    <source>
        <dbReference type="Proteomes" id="UP001239111"/>
    </source>
</evidence>
<accession>A0ACC2N468</accession>
<protein>
    <submittedName>
        <fullName evidence="1">Uncharacterized protein</fullName>
    </submittedName>
</protein>
<name>A0ACC2N468_9HYME</name>
<reference evidence="1" key="1">
    <citation type="submission" date="2023-04" db="EMBL/GenBank/DDBJ databases">
        <title>A chromosome-level genome assembly of the parasitoid wasp Eretmocerus hayati.</title>
        <authorList>
            <person name="Zhong Y."/>
            <person name="Liu S."/>
            <person name="Liu Y."/>
        </authorList>
    </citation>
    <scope>NUCLEOTIDE SEQUENCE</scope>
    <source>
        <strain evidence="1">ZJU_SS_LIU_2023</strain>
    </source>
</reference>
<proteinExistence type="predicted"/>
<sequence length="110" mass="12499">MDFQQFQAKAELLQTLKAARKYLIQTAFGRTTILLIGIVEPGSGTSDDGNTPRRILKELKMTSEILSLNLQPVKMFKLSRKSSIAEIRLTSIRSKQPFNSWCLCRRPLNT</sequence>
<dbReference type="EMBL" id="CM056744">
    <property type="protein sequence ID" value="KAJ8665486.1"/>
    <property type="molecule type" value="Genomic_DNA"/>
</dbReference>
<organism evidence="1 2">
    <name type="scientific">Eretmocerus hayati</name>
    <dbReference type="NCBI Taxonomy" id="131215"/>
    <lineage>
        <taxon>Eukaryota</taxon>
        <taxon>Metazoa</taxon>
        <taxon>Ecdysozoa</taxon>
        <taxon>Arthropoda</taxon>
        <taxon>Hexapoda</taxon>
        <taxon>Insecta</taxon>
        <taxon>Pterygota</taxon>
        <taxon>Neoptera</taxon>
        <taxon>Endopterygota</taxon>
        <taxon>Hymenoptera</taxon>
        <taxon>Apocrita</taxon>
        <taxon>Proctotrupomorpha</taxon>
        <taxon>Chalcidoidea</taxon>
        <taxon>Aphelinidae</taxon>
        <taxon>Aphelininae</taxon>
        <taxon>Eretmocerus</taxon>
    </lineage>
</organism>